<accession>A0A0E9W1W1</accession>
<dbReference type="AlphaFoldDB" id="A0A0E9W1W1"/>
<organism evidence="1">
    <name type="scientific">Anguilla anguilla</name>
    <name type="common">European freshwater eel</name>
    <name type="synonym">Muraena anguilla</name>
    <dbReference type="NCBI Taxonomy" id="7936"/>
    <lineage>
        <taxon>Eukaryota</taxon>
        <taxon>Metazoa</taxon>
        <taxon>Chordata</taxon>
        <taxon>Craniata</taxon>
        <taxon>Vertebrata</taxon>
        <taxon>Euteleostomi</taxon>
        <taxon>Actinopterygii</taxon>
        <taxon>Neopterygii</taxon>
        <taxon>Teleostei</taxon>
        <taxon>Anguilliformes</taxon>
        <taxon>Anguillidae</taxon>
        <taxon>Anguilla</taxon>
    </lineage>
</organism>
<proteinExistence type="predicted"/>
<protein>
    <submittedName>
        <fullName evidence="1">Uncharacterized protein</fullName>
    </submittedName>
</protein>
<name>A0A0E9W1W1_ANGAN</name>
<reference evidence="1" key="1">
    <citation type="submission" date="2014-11" db="EMBL/GenBank/DDBJ databases">
        <authorList>
            <person name="Amaro Gonzalez C."/>
        </authorList>
    </citation>
    <scope>NUCLEOTIDE SEQUENCE</scope>
</reference>
<evidence type="ECO:0000313" key="1">
    <source>
        <dbReference type="EMBL" id="JAH84369.1"/>
    </source>
</evidence>
<sequence length="16" mass="1796">MKCATSVLLLIDTFQL</sequence>
<reference evidence="1" key="2">
    <citation type="journal article" date="2015" name="Fish Shellfish Immunol.">
        <title>Early steps in the European eel (Anguilla anguilla)-Vibrio vulnificus interaction in the gills: Role of the RtxA13 toxin.</title>
        <authorList>
            <person name="Callol A."/>
            <person name="Pajuelo D."/>
            <person name="Ebbesson L."/>
            <person name="Teles M."/>
            <person name="MacKenzie S."/>
            <person name="Amaro C."/>
        </authorList>
    </citation>
    <scope>NUCLEOTIDE SEQUENCE</scope>
</reference>
<dbReference type="EMBL" id="GBXM01024208">
    <property type="protein sequence ID" value="JAH84369.1"/>
    <property type="molecule type" value="Transcribed_RNA"/>
</dbReference>